<proteinExistence type="predicted"/>
<feature type="signal peptide" evidence="1">
    <location>
        <begin position="1"/>
        <end position="21"/>
    </location>
</feature>
<dbReference type="EMBL" id="JAYLLN010000072">
    <property type="protein sequence ID" value="MEI5986507.1"/>
    <property type="molecule type" value="Genomic_DNA"/>
</dbReference>
<evidence type="ECO:0000313" key="2">
    <source>
        <dbReference type="EMBL" id="MEI5986507.1"/>
    </source>
</evidence>
<dbReference type="RefSeq" id="WP_099366695.1">
    <property type="nucleotide sequence ID" value="NZ_JAYLLN010000072.1"/>
</dbReference>
<dbReference type="PROSITE" id="PS51257">
    <property type="entry name" value="PROKAR_LIPOPROTEIN"/>
    <property type="match status" value="1"/>
</dbReference>
<comment type="caution">
    <text evidence="2">The sequence shown here is derived from an EMBL/GenBank/DDBJ whole genome shotgun (WGS) entry which is preliminary data.</text>
</comment>
<gene>
    <name evidence="2" type="ORF">VJ786_16495</name>
</gene>
<evidence type="ECO:0000313" key="3">
    <source>
        <dbReference type="Proteomes" id="UP001363035"/>
    </source>
</evidence>
<feature type="chain" id="PRO_5045294081" description="Lipoprotein" evidence="1">
    <location>
        <begin position="22"/>
        <end position="133"/>
    </location>
</feature>
<protein>
    <recommendedName>
        <fullName evidence="4">Lipoprotein</fullName>
    </recommendedName>
</protein>
<sequence length="133" mass="14244">MRTKNKLFCLAFIALTSFGFSGCSKDDDVSNSDVEGTYAGEMTVYPATGIKIFDNTTLTITSAGEGKVKVTPAANTGGVAEIFDVFPEDGYIVNPENDPKGTFLFYGKDNSLTVSTLGDVKKAGQFRFKGVKQ</sequence>
<dbReference type="Proteomes" id="UP001363035">
    <property type="component" value="Unassembled WGS sequence"/>
</dbReference>
<name>A0ABU8I9U3_9SPHI</name>
<organism evidence="2 3">
    <name type="scientific">Sphingobacterium tenebrionis</name>
    <dbReference type="NCBI Taxonomy" id="3111775"/>
    <lineage>
        <taxon>Bacteria</taxon>
        <taxon>Pseudomonadati</taxon>
        <taxon>Bacteroidota</taxon>
        <taxon>Sphingobacteriia</taxon>
        <taxon>Sphingobacteriales</taxon>
        <taxon>Sphingobacteriaceae</taxon>
        <taxon>Sphingobacterium</taxon>
    </lineage>
</organism>
<keyword evidence="1" id="KW-0732">Signal</keyword>
<accession>A0ABU8I9U3</accession>
<reference evidence="2 3" key="1">
    <citation type="submission" date="2024-01" db="EMBL/GenBank/DDBJ databases">
        <title>Sphingobacterium tenebrionis sp. nov., a novel endophyte isolated from tenebrio molitor intestines.</title>
        <authorList>
            <person name="Zhang C."/>
        </authorList>
    </citation>
    <scope>NUCLEOTIDE SEQUENCE [LARGE SCALE GENOMIC DNA]</scope>
    <source>
        <strain evidence="2 3">PU5-4</strain>
    </source>
</reference>
<keyword evidence="3" id="KW-1185">Reference proteome</keyword>
<evidence type="ECO:0008006" key="4">
    <source>
        <dbReference type="Google" id="ProtNLM"/>
    </source>
</evidence>
<evidence type="ECO:0000256" key="1">
    <source>
        <dbReference type="SAM" id="SignalP"/>
    </source>
</evidence>